<sequence length="241" mass="26385">MVLNDPKSGTTEAYRPLMSDERVEQLRGLHAMLTDSSGGPTEVETREFLGLTLQVPPQVMTPCPVSHLFGQAILAEVKEGDRVLEMGTGSGAHGILAAGKAASVLAVDINPHAVLTARANAASNGVADLVETRQSDVFTAVDGQYDLIIFNPPFQWFPARDVVESATTDENYGALTRFFREAKQYLATDGRMMIFFSTAGDVEYLRRLIEAEGYEREVVFKHTGDFAGMPADFFTFRVTLK</sequence>
<evidence type="ECO:0000256" key="3">
    <source>
        <dbReference type="ARBA" id="ARBA00022679"/>
    </source>
</evidence>
<keyword evidence="7" id="KW-1185">Reference proteome</keyword>
<evidence type="ECO:0000256" key="1">
    <source>
        <dbReference type="ARBA" id="ARBA00006149"/>
    </source>
</evidence>
<dbReference type="Gene3D" id="3.40.50.150">
    <property type="entry name" value="Vaccinia Virus protein VP39"/>
    <property type="match status" value="1"/>
</dbReference>
<dbReference type="CDD" id="cd02440">
    <property type="entry name" value="AdoMet_MTases"/>
    <property type="match status" value="1"/>
</dbReference>
<keyword evidence="2 6" id="KW-0489">Methyltransferase</keyword>
<evidence type="ECO:0000313" key="7">
    <source>
        <dbReference type="Proteomes" id="UP001205185"/>
    </source>
</evidence>
<keyword evidence="4" id="KW-0949">S-adenosyl-L-methionine</keyword>
<comment type="similarity">
    <text evidence="1">Belongs to the eukaryotic/archaeal PrmC-related family.</text>
</comment>
<feature type="domain" description="Methyltransferase small" evidence="5">
    <location>
        <begin position="79"/>
        <end position="198"/>
    </location>
</feature>
<dbReference type="PROSITE" id="PS00092">
    <property type="entry name" value="N6_MTASE"/>
    <property type="match status" value="1"/>
</dbReference>
<gene>
    <name evidence="6" type="ORF">LV75_000360</name>
</gene>
<evidence type="ECO:0000259" key="5">
    <source>
        <dbReference type="Pfam" id="PF05175"/>
    </source>
</evidence>
<keyword evidence="3" id="KW-0808">Transferase</keyword>
<protein>
    <submittedName>
        <fullName evidence="6">Release factor glutamine methyltransferase</fullName>
    </submittedName>
</protein>
<comment type="caution">
    <text evidence="6">The sequence shown here is derived from an EMBL/GenBank/DDBJ whole genome shotgun (WGS) entry which is preliminary data.</text>
</comment>
<dbReference type="InterPro" id="IPR052190">
    <property type="entry name" value="Euk-Arch_PrmC-MTase"/>
</dbReference>
<dbReference type="EMBL" id="JAMTCO010000001">
    <property type="protein sequence ID" value="MCP2267878.1"/>
    <property type="molecule type" value="Genomic_DNA"/>
</dbReference>
<dbReference type="RefSeq" id="WP_253884789.1">
    <property type="nucleotide sequence ID" value="NZ_BAAAVB010000002.1"/>
</dbReference>
<dbReference type="GO" id="GO:0008168">
    <property type="term" value="F:methyltransferase activity"/>
    <property type="evidence" value="ECO:0007669"/>
    <property type="project" value="UniProtKB-KW"/>
</dbReference>
<dbReference type="InterPro" id="IPR002052">
    <property type="entry name" value="DNA_methylase_N6_adenine_CS"/>
</dbReference>
<name>A0ABT1I5H4_9PSEU</name>
<reference evidence="6 7" key="1">
    <citation type="submission" date="2022-06" db="EMBL/GenBank/DDBJ databases">
        <title>Genomic Encyclopedia of Archaeal and Bacterial Type Strains, Phase II (KMG-II): from individual species to whole genera.</title>
        <authorList>
            <person name="Goeker M."/>
        </authorList>
    </citation>
    <scope>NUCLEOTIDE SEQUENCE [LARGE SCALE GENOMIC DNA]</scope>
    <source>
        <strain evidence="6 7">DSM 44255</strain>
    </source>
</reference>
<proteinExistence type="inferred from homology"/>
<dbReference type="Pfam" id="PF05175">
    <property type="entry name" value="MTS"/>
    <property type="match status" value="1"/>
</dbReference>
<evidence type="ECO:0000313" key="6">
    <source>
        <dbReference type="EMBL" id="MCP2267878.1"/>
    </source>
</evidence>
<accession>A0ABT1I5H4</accession>
<dbReference type="PANTHER" id="PTHR45875">
    <property type="entry name" value="METHYLTRANSFERASE N6AMT1"/>
    <property type="match status" value="1"/>
</dbReference>
<dbReference type="PANTHER" id="PTHR45875:SF1">
    <property type="entry name" value="METHYLTRANSFERASE N6AMT1"/>
    <property type="match status" value="1"/>
</dbReference>
<organism evidence="6 7">
    <name type="scientific">Actinokineospora diospyrosa</name>
    <dbReference type="NCBI Taxonomy" id="103728"/>
    <lineage>
        <taxon>Bacteria</taxon>
        <taxon>Bacillati</taxon>
        <taxon>Actinomycetota</taxon>
        <taxon>Actinomycetes</taxon>
        <taxon>Pseudonocardiales</taxon>
        <taxon>Pseudonocardiaceae</taxon>
        <taxon>Actinokineospora</taxon>
    </lineage>
</organism>
<evidence type="ECO:0000256" key="2">
    <source>
        <dbReference type="ARBA" id="ARBA00022603"/>
    </source>
</evidence>
<dbReference type="Proteomes" id="UP001205185">
    <property type="component" value="Unassembled WGS sequence"/>
</dbReference>
<evidence type="ECO:0000256" key="4">
    <source>
        <dbReference type="ARBA" id="ARBA00022691"/>
    </source>
</evidence>
<dbReference type="InterPro" id="IPR007848">
    <property type="entry name" value="Small_mtfrase_dom"/>
</dbReference>
<dbReference type="InterPro" id="IPR029063">
    <property type="entry name" value="SAM-dependent_MTases_sf"/>
</dbReference>
<dbReference type="SUPFAM" id="SSF53335">
    <property type="entry name" value="S-adenosyl-L-methionine-dependent methyltransferases"/>
    <property type="match status" value="1"/>
</dbReference>
<dbReference type="GO" id="GO:0032259">
    <property type="term" value="P:methylation"/>
    <property type="evidence" value="ECO:0007669"/>
    <property type="project" value="UniProtKB-KW"/>
</dbReference>